<reference evidence="1 2" key="1">
    <citation type="submission" date="2019-02" db="EMBL/GenBank/DDBJ databases">
        <title>Genomic Encyclopedia of Type Strains, Phase IV (KMG-IV): sequencing the most valuable type-strain genomes for metagenomic binning, comparative biology and taxonomic classification.</title>
        <authorList>
            <person name="Goeker M."/>
        </authorList>
    </citation>
    <scope>NUCLEOTIDE SEQUENCE [LARGE SCALE GENOMIC DNA]</scope>
    <source>
        <strain evidence="1 2">DSM 29486</strain>
    </source>
</reference>
<dbReference type="OrthoDB" id="1934714at2"/>
<comment type="caution">
    <text evidence="1">The sequence shown here is derived from an EMBL/GenBank/DDBJ whole genome shotgun (WGS) entry which is preliminary data.</text>
</comment>
<name>A0A4Q7PP20_9FIRM</name>
<keyword evidence="2" id="KW-1185">Reference proteome</keyword>
<proteinExistence type="predicted"/>
<dbReference type="Pfam" id="PF06949">
    <property type="entry name" value="DUF1292"/>
    <property type="match status" value="1"/>
</dbReference>
<evidence type="ECO:0000313" key="1">
    <source>
        <dbReference type="EMBL" id="RZT02644.1"/>
    </source>
</evidence>
<dbReference type="EMBL" id="SGXF01000001">
    <property type="protein sequence ID" value="RZT02644.1"/>
    <property type="molecule type" value="Genomic_DNA"/>
</dbReference>
<protein>
    <submittedName>
        <fullName evidence="1">Uncharacterized protein DUF1292</fullName>
    </submittedName>
</protein>
<dbReference type="AlphaFoldDB" id="A0A4Q7PP20"/>
<sequence length="87" mass="9872">MDGMQEKIKFDTEEGAVEFFVLEETRVNGCNYLLVTDSEEEEAEAFILKDVSDASEAEAVYEMVEDGTELESVSKIFTELLEDITFE</sequence>
<gene>
    <name evidence="1" type="ORF">EV209_0766</name>
</gene>
<dbReference type="Proteomes" id="UP000292927">
    <property type="component" value="Unassembled WGS sequence"/>
</dbReference>
<dbReference type="InterPro" id="IPR009711">
    <property type="entry name" value="UPF0473"/>
</dbReference>
<evidence type="ECO:0000313" key="2">
    <source>
        <dbReference type="Proteomes" id="UP000292927"/>
    </source>
</evidence>
<accession>A0A4Q7PP20</accession>
<organism evidence="1 2">
    <name type="scientific">Cuneatibacter caecimuris</name>
    <dbReference type="NCBI Taxonomy" id="1796618"/>
    <lineage>
        <taxon>Bacteria</taxon>
        <taxon>Bacillati</taxon>
        <taxon>Bacillota</taxon>
        <taxon>Clostridia</taxon>
        <taxon>Lachnospirales</taxon>
        <taxon>Lachnospiraceae</taxon>
        <taxon>Cuneatibacter</taxon>
    </lineage>
</organism>